<feature type="transmembrane region" description="Helical" evidence="2">
    <location>
        <begin position="20"/>
        <end position="39"/>
    </location>
</feature>
<protein>
    <submittedName>
        <fullName evidence="3">MFS transporter</fullName>
    </submittedName>
</protein>
<feature type="transmembrane region" description="Helical" evidence="2">
    <location>
        <begin position="226"/>
        <end position="246"/>
    </location>
</feature>
<feature type="transmembrane region" description="Helical" evidence="2">
    <location>
        <begin position="258"/>
        <end position="277"/>
    </location>
</feature>
<feature type="transmembrane region" description="Helical" evidence="2">
    <location>
        <begin position="375"/>
        <end position="392"/>
    </location>
</feature>
<feature type="transmembrane region" description="Helical" evidence="2">
    <location>
        <begin position="112"/>
        <end position="134"/>
    </location>
</feature>
<proteinExistence type="predicted"/>
<dbReference type="SUPFAM" id="SSF103473">
    <property type="entry name" value="MFS general substrate transporter"/>
    <property type="match status" value="1"/>
</dbReference>
<evidence type="ECO:0000256" key="2">
    <source>
        <dbReference type="SAM" id="Phobius"/>
    </source>
</evidence>
<reference evidence="3" key="1">
    <citation type="journal article" date="2021" name="PeerJ">
        <title>Extensive microbial diversity within the chicken gut microbiome revealed by metagenomics and culture.</title>
        <authorList>
            <person name="Gilroy R."/>
            <person name="Ravi A."/>
            <person name="Getino M."/>
            <person name="Pursley I."/>
            <person name="Horton D.L."/>
            <person name="Alikhan N.F."/>
            <person name="Baker D."/>
            <person name="Gharbi K."/>
            <person name="Hall N."/>
            <person name="Watson M."/>
            <person name="Adriaenssens E.M."/>
            <person name="Foster-Nyarko E."/>
            <person name="Jarju S."/>
            <person name="Secka A."/>
            <person name="Antonio M."/>
            <person name="Oren A."/>
            <person name="Chaudhuri R.R."/>
            <person name="La Ragione R."/>
            <person name="Hildebrand F."/>
            <person name="Pallen M.J."/>
        </authorList>
    </citation>
    <scope>NUCLEOTIDE SEQUENCE</scope>
    <source>
        <strain evidence="3">ChiBcec8-14828</strain>
    </source>
</reference>
<dbReference type="InterPro" id="IPR050327">
    <property type="entry name" value="Proton-linked_MCT"/>
</dbReference>
<keyword evidence="2" id="KW-0472">Membrane</keyword>
<feature type="transmembrane region" description="Helical" evidence="2">
    <location>
        <begin position="146"/>
        <end position="170"/>
    </location>
</feature>
<dbReference type="GO" id="GO:0022857">
    <property type="term" value="F:transmembrane transporter activity"/>
    <property type="evidence" value="ECO:0007669"/>
    <property type="project" value="InterPro"/>
</dbReference>
<dbReference type="InterPro" id="IPR036259">
    <property type="entry name" value="MFS_trans_sf"/>
</dbReference>
<keyword evidence="2" id="KW-0812">Transmembrane</keyword>
<evidence type="ECO:0000313" key="4">
    <source>
        <dbReference type="Proteomes" id="UP000824209"/>
    </source>
</evidence>
<feature type="transmembrane region" description="Helical" evidence="2">
    <location>
        <begin position="59"/>
        <end position="78"/>
    </location>
</feature>
<feature type="transmembrane region" description="Helical" evidence="2">
    <location>
        <begin position="289"/>
        <end position="307"/>
    </location>
</feature>
<dbReference type="Proteomes" id="UP000824209">
    <property type="component" value="Unassembled WGS sequence"/>
</dbReference>
<name>A0A9D2M3K7_9FIRM</name>
<dbReference type="GO" id="GO:0005886">
    <property type="term" value="C:plasma membrane"/>
    <property type="evidence" value="ECO:0007669"/>
    <property type="project" value="UniProtKB-SubCell"/>
</dbReference>
<sequence length="401" mass="42743">MRTEQKGRDVVQNLLKKHPWFILAAGAAIQILTGIPSAWGAFQKPVGTEYGFSAEQTALAFSFIICFFGIGCVLGGFLQDRFGPRTAGLCGSALLAIGFLSAGWWLPAQKPILFYTCFSAPVGLGCAFLYPAVMSCAQKWYADRKGLATGVIGGAVGLSGAALTLLVRGFNSLFGIRPALCLLGAILGIVCGAGSLFLHNPPAPPQQKTAEDVSLKDMLKSKQYRLLFFITCLATPSVLLFSPKIVEMAQERGLSEAVGLSFVWAGSLSSAAGRLSMAALSDHIGRRKTDCILFAALAGLSVLFFWAQGWWMLAVYCLLTFCYSGEAAVLPSLVTDLFGQKQAGIHYGFVSLGMSTGSLLFPIAANAFHLQTARHWLAAAAALGGFLLLLKLKPLREGQRI</sequence>
<dbReference type="AlphaFoldDB" id="A0A9D2M3K7"/>
<feature type="transmembrane region" description="Helical" evidence="2">
    <location>
        <begin position="87"/>
        <end position="106"/>
    </location>
</feature>
<dbReference type="Pfam" id="PF07690">
    <property type="entry name" value="MFS_1"/>
    <property type="match status" value="1"/>
</dbReference>
<evidence type="ECO:0000313" key="3">
    <source>
        <dbReference type="EMBL" id="HJB40006.1"/>
    </source>
</evidence>
<dbReference type="Gene3D" id="1.20.1250.20">
    <property type="entry name" value="MFS general substrate transporter like domains"/>
    <property type="match status" value="2"/>
</dbReference>
<dbReference type="PANTHER" id="PTHR11360">
    <property type="entry name" value="MONOCARBOXYLATE TRANSPORTER"/>
    <property type="match status" value="1"/>
</dbReference>
<feature type="transmembrane region" description="Helical" evidence="2">
    <location>
        <begin position="176"/>
        <end position="198"/>
    </location>
</feature>
<feature type="transmembrane region" description="Helical" evidence="2">
    <location>
        <begin position="347"/>
        <end position="369"/>
    </location>
</feature>
<dbReference type="EMBL" id="DWYA01000054">
    <property type="protein sequence ID" value="HJB40006.1"/>
    <property type="molecule type" value="Genomic_DNA"/>
</dbReference>
<accession>A0A9D2M3K7</accession>
<evidence type="ECO:0000256" key="1">
    <source>
        <dbReference type="ARBA" id="ARBA00004651"/>
    </source>
</evidence>
<feature type="transmembrane region" description="Helical" evidence="2">
    <location>
        <begin position="313"/>
        <end position="335"/>
    </location>
</feature>
<organism evidence="3 4">
    <name type="scientific">Candidatus Ruthenibacterium avium</name>
    <dbReference type="NCBI Taxonomy" id="2838751"/>
    <lineage>
        <taxon>Bacteria</taxon>
        <taxon>Bacillati</taxon>
        <taxon>Bacillota</taxon>
        <taxon>Clostridia</taxon>
        <taxon>Eubacteriales</taxon>
        <taxon>Oscillospiraceae</taxon>
        <taxon>Ruthenibacterium</taxon>
    </lineage>
</organism>
<keyword evidence="2" id="KW-1133">Transmembrane helix</keyword>
<dbReference type="InterPro" id="IPR011701">
    <property type="entry name" value="MFS"/>
</dbReference>
<gene>
    <name evidence="3" type="ORF">H9943_06370</name>
</gene>
<comment type="subcellular location">
    <subcellularLocation>
        <location evidence="1">Cell membrane</location>
        <topology evidence="1">Multi-pass membrane protein</topology>
    </subcellularLocation>
</comment>
<comment type="caution">
    <text evidence="3">The sequence shown here is derived from an EMBL/GenBank/DDBJ whole genome shotgun (WGS) entry which is preliminary data.</text>
</comment>
<reference evidence="3" key="2">
    <citation type="submission" date="2021-04" db="EMBL/GenBank/DDBJ databases">
        <authorList>
            <person name="Gilroy R."/>
        </authorList>
    </citation>
    <scope>NUCLEOTIDE SEQUENCE</scope>
    <source>
        <strain evidence="3">ChiBcec8-14828</strain>
    </source>
</reference>